<evidence type="ECO:0000313" key="3">
    <source>
        <dbReference type="Proteomes" id="UP000558488"/>
    </source>
</evidence>
<evidence type="ECO:0008006" key="4">
    <source>
        <dbReference type="Google" id="ProtNLM"/>
    </source>
</evidence>
<proteinExistence type="predicted"/>
<dbReference type="AlphaFoldDB" id="A0A7J7ZJ53"/>
<name>A0A7J7ZJ53_PIPKU</name>
<sequence length="212" mass="23245">MMPKTALPAVKKLMTVYGGPSKAKPPGGDGQKRPSRDLGSRVSLLGGGPVHTGRKRSRTQATRQRPANTQEEERKSRAKAPPMNKTATLGKTLTPKVPPVNKTVTLGKTLTPKAPPVNKTATLGKTLTPKAPPVPQNPTVSKDDKEEVTKLQEEVESLRKALELMGEQLESKLMDIWEELKSERERHQLLEVQMNLRTKESLTPISSPTQPL</sequence>
<reference evidence="2 3" key="1">
    <citation type="journal article" date="2020" name="Nature">
        <title>Six reference-quality genomes reveal evolution of bat adaptations.</title>
        <authorList>
            <person name="Jebb D."/>
            <person name="Huang Z."/>
            <person name="Pippel M."/>
            <person name="Hughes G.M."/>
            <person name="Lavrichenko K."/>
            <person name="Devanna P."/>
            <person name="Winkler S."/>
            <person name="Jermiin L.S."/>
            <person name="Skirmuntt E.C."/>
            <person name="Katzourakis A."/>
            <person name="Burkitt-Gray L."/>
            <person name="Ray D.A."/>
            <person name="Sullivan K.A.M."/>
            <person name="Roscito J.G."/>
            <person name="Kirilenko B.M."/>
            <person name="Davalos L.M."/>
            <person name="Corthals A.P."/>
            <person name="Power M.L."/>
            <person name="Jones G."/>
            <person name="Ransome R.D."/>
            <person name="Dechmann D.K.N."/>
            <person name="Locatelli A.G."/>
            <person name="Puechmaille S.J."/>
            <person name="Fedrigo O."/>
            <person name="Jarvis E.D."/>
            <person name="Hiller M."/>
            <person name="Vernes S.C."/>
            <person name="Myers E.W."/>
            <person name="Teeling E.C."/>
        </authorList>
    </citation>
    <scope>NUCLEOTIDE SEQUENCE [LARGE SCALE GENOMIC DNA]</scope>
    <source>
        <strain evidence="2">MPipKuh1</strain>
        <tissue evidence="2">Flight muscle</tissue>
    </source>
</reference>
<accession>A0A7J7ZJ53</accession>
<feature type="compositionally biased region" description="Polar residues" evidence="1">
    <location>
        <begin position="59"/>
        <end position="69"/>
    </location>
</feature>
<organism evidence="2 3">
    <name type="scientific">Pipistrellus kuhlii</name>
    <name type="common">Kuhl's pipistrelle</name>
    <dbReference type="NCBI Taxonomy" id="59472"/>
    <lineage>
        <taxon>Eukaryota</taxon>
        <taxon>Metazoa</taxon>
        <taxon>Chordata</taxon>
        <taxon>Craniata</taxon>
        <taxon>Vertebrata</taxon>
        <taxon>Euteleostomi</taxon>
        <taxon>Mammalia</taxon>
        <taxon>Eutheria</taxon>
        <taxon>Laurasiatheria</taxon>
        <taxon>Chiroptera</taxon>
        <taxon>Yangochiroptera</taxon>
        <taxon>Vespertilionidae</taxon>
        <taxon>Pipistrellus</taxon>
    </lineage>
</organism>
<gene>
    <name evidence="2" type="ORF">mPipKuh1_009520</name>
</gene>
<feature type="region of interest" description="Disordered" evidence="1">
    <location>
        <begin position="16"/>
        <end position="146"/>
    </location>
</feature>
<dbReference type="EMBL" id="JACAGB010000003">
    <property type="protein sequence ID" value="KAF6374297.1"/>
    <property type="molecule type" value="Genomic_DNA"/>
</dbReference>
<comment type="caution">
    <text evidence="2">The sequence shown here is derived from an EMBL/GenBank/DDBJ whole genome shotgun (WGS) entry which is preliminary data.</text>
</comment>
<feature type="compositionally biased region" description="Basic and acidic residues" evidence="1">
    <location>
        <begin position="30"/>
        <end position="39"/>
    </location>
</feature>
<keyword evidence="3" id="KW-1185">Reference proteome</keyword>
<protein>
    <recommendedName>
        <fullName evidence="4">SH3 domain containing 21</fullName>
    </recommendedName>
</protein>
<evidence type="ECO:0000256" key="1">
    <source>
        <dbReference type="SAM" id="MobiDB-lite"/>
    </source>
</evidence>
<dbReference type="Proteomes" id="UP000558488">
    <property type="component" value="Unassembled WGS sequence"/>
</dbReference>
<evidence type="ECO:0000313" key="2">
    <source>
        <dbReference type="EMBL" id="KAF6374297.1"/>
    </source>
</evidence>